<comment type="caution">
    <text evidence="2">The sequence shown here is derived from an EMBL/GenBank/DDBJ whole genome shotgun (WGS) entry which is preliminary data.</text>
</comment>
<dbReference type="EMBL" id="PVNH01000012">
    <property type="protein sequence ID" value="PRX44239.1"/>
    <property type="molecule type" value="Genomic_DNA"/>
</dbReference>
<sequence length="265" mass="28149">MHEQGELSERRARWSGAFSVVSGALAVLALFGLARSVLAMTYLNVRFVDEVDPLSRAVSYYVFVERGADVFDATLGMVATATVTLLVGMAQLRVRLGTPAVLLFVAWSVALVLCALFPTDNAPRIETASGWIHQFAGASLFVTLPLAGLTLARSLAGQRGWATAARIVRGLALGGVALALGYLVARLPDLLPWWEFPAVLDLRRISGLVQRALFAVELGMLVVLAVTLLRSALASRRVTAGPAAARAETAVRDAGGEYAASRETS</sequence>
<keyword evidence="1" id="KW-0812">Transmembrane</keyword>
<keyword evidence="3" id="KW-1185">Reference proteome</keyword>
<feature type="transmembrane region" description="Helical" evidence="1">
    <location>
        <begin position="100"/>
        <end position="119"/>
    </location>
</feature>
<feature type="transmembrane region" description="Helical" evidence="1">
    <location>
        <begin position="208"/>
        <end position="229"/>
    </location>
</feature>
<gene>
    <name evidence="2" type="ORF">B0I33_112117</name>
</gene>
<feature type="transmembrane region" description="Helical" evidence="1">
    <location>
        <begin position="131"/>
        <end position="155"/>
    </location>
</feature>
<dbReference type="InterPro" id="IPR009339">
    <property type="entry name" value="DUF998"/>
</dbReference>
<feature type="transmembrane region" description="Helical" evidence="1">
    <location>
        <begin position="12"/>
        <end position="34"/>
    </location>
</feature>
<dbReference type="RefSeq" id="WP_245901087.1">
    <property type="nucleotide sequence ID" value="NZ_PVNH01000012.1"/>
</dbReference>
<dbReference type="Pfam" id="PF06197">
    <property type="entry name" value="DUF998"/>
    <property type="match status" value="1"/>
</dbReference>
<evidence type="ECO:0000313" key="2">
    <source>
        <dbReference type="EMBL" id="PRX44239.1"/>
    </source>
</evidence>
<dbReference type="Proteomes" id="UP000238362">
    <property type="component" value="Unassembled WGS sequence"/>
</dbReference>
<organism evidence="2 3">
    <name type="scientific">Prauserella shujinwangii</name>
    <dbReference type="NCBI Taxonomy" id="1453103"/>
    <lineage>
        <taxon>Bacteria</taxon>
        <taxon>Bacillati</taxon>
        <taxon>Actinomycetota</taxon>
        <taxon>Actinomycetes</taxon>
        <taxon>Pseudonocardiales</taxon>
        <taxon>Pseudonocardiaceae</taxon>
        <taxon>Prauserella</taxon>
    </lineage>
</organism>
<keyword evidence="1" id="KW-0472">Membrane</keyword>
<name>A0A2T0LMD5_9PSEU</name>
<proteinExistence type="predicted"/>
<reference evidence="2 3" key="1">
    <citation type="submission" date="2018-03" db="EMBL/GenBank/DDBJ databases">
        <title>Genomic Encyclopedia of Type Strains, Phase III (KMG-III): the genomes of soil and plant-associated and newly described type strains.</title>
        <authorList>
            <person name="Whitman W."/>
        </authorList>
    </citation>
    <scope>NUCLEOTIDE SEQUENCE [LARGE SCALE GENOMIC DNA]</scope>
    <source>
        <strain evidence="2 3">CGMCC 4.7125</strain>
    </source>
</reference>
<feature type="transmembrane region" description="Helical" evidence="1">
    <location>
        <begin position="70"/>
        <end position="88"/>
    </location>
</feature>
<dbReference type="AlphaFoldDB" id="A0A2T0LMD5"/>
<keyword evidence="1" id="KW-1133">Transmembrane helix</keyword>
<protein>
    <submittedName>
        <fullName evidence="2">Uncharacterized protein DUF998</fullName>
    </submittedName>
</protein>
<evidence type="ECO:0000313" key="3">
    <source>
        <dbReference type="Proteomes" id="UP000238362"/>
    </source>
</evidence>
<accession>A0A2T0LMD5</accession>
<feature type="transmembrane region" description="Helical" evidence="1">
    <location>
        <begin position="167"/>
        <end position="188"/>
    </location>
</feature>
<evidence type="ECO:0000256" key="1">
    <source>
        <dbReference type="SAM" id="Phobius"/>
    </source>
</evidence>